<feature type="domain" description="Alginate lyase" evidence="3">
    <location>
        <begin position="138"/>
        <end position="323"/>
    </location>
</feature>
<dbReference type="InterPro" id="IPR008397">
    <property type="entry name" value="Alginate_lyase_dom"/>
</dbReference>
<accession>A0A1W6ZYU9</accession>
<dbReference type="GO" id="GO:0042597">
    <property type="term" value="C:periplasmic space"/>
    <property type="evidence" value="ECO:0007669"/>
    <property type="project" value="InterPro"/>
</dbReference>
<evidence type="ECO:0000313" key="5">
    <source>
        <dbReference type="Proteomes" id="UP000194137"/>
    </source>
</evidence>
<evidence type="ECO:0000256" key="2">
    <source>
        <dbReference type="ARBA" id="ARBA00023239"/>
    </source>
</evidence>
<reference evidence="4 5" key="1">
    <citation type="submission" date="2017-05" db="EMBL/GenBank/DDBJ databases">
        <title>Full genome sequence of Pseudorhodoplanes sinuspersici.</title>
        <authorList>
            <person name="Dastgheib S.M.M."/>
            <person name="Shavandi M."/>
            <person name="Tirandaz H."/>
        </authorList>
    </citation>
    <scope>NUCLEOTIDE SEQUENCE [LARGE SCALE GENOMIC DNA]</scope>
    <source>
        <strain evidence="4 5">RIPI110</strain>
    </source>
</reference>
<dbReference type="KEGG" id="psin:CAK95_26875"/>
<keyword evidence="2" id="KW-0456">Lyase</keyword>
<gene>
    <name evidence="4" type="ORF">CAK95_26875</name>
</gene>
<evidence type="ECO:0000313" key="4">
    <source>
        <dbReference type="EMBL" id="ARQ02321.1"/>
    </source>
</evidence>
<dbReference type="RefSeq" id="WP_086090752.1">
    <property type="nucleotide sequence ID" value="NZ_CP021112.1"/>
</dbReference>
<sequence>MPLDKLAWMLAVTLACPLLIGSAKAIERQCEHDLFLPIRGTPEARSNGLARIESRAAAALKSHITSPYFGSASAEYLNSARGDIINAMYLSVYSVLSNNSGEASAKARNILLNWADTVTNDQFAAVDVPHGAERANYAGLGLYIGWIGLGAAFSYNILHCNKTLSAEEDKRIRGWLRRISSAVFEGRQRWVASNYFGGQIANNHLSMHNLAIFTLGAVLDDDRMMEWAYDSPKNSANFVSLIGQAIYSGGEVDGISIDANGRLPTRGEIYDRYRMREGKGLHYSFVQLLMFGLLAEISSHYGRHPYSVVGPNGEKLKDAFIYYGQFLAQSHCKLTAPDVVKPTTLSQQFYLNARIEPIYWNWLIPMKRQFRSDPQVKPLIDQIYATKCDRPAGEYAPVPIIAALYE</sequence>
<dbReference type="PROSITE" id="PS51257">
    <property type="entry name" value="PROKAR_LIPOPROTEIN"/>
    <property type="match status" value="1"/>
</dbReference>
<evidence type="ECO:0000259" key="3">
    <source>
        <dbReference type="Pfam" id="PF05426"/>
    </source>
</evidence>
<dbReference type="EMBL" id="CP021112">
    <property type="protein sequence ID" value="ARQ02321.1"/>
    <property type="molecule type" value="Genomic_DNA"/>
</dbReference>
<name>A0A1W6ZYU9_9HYPH</name>
<evidence type="ECO:0000256" key="1">
    <source>
        <dbReference type="ARBA" id="ARBA00022729"/>
    </source>
</evidence>
<dbReference type="GO" id="GO:0016829">
    <property type="term" value="F:lyase activity"/>
    <property type="evidence" value="ECO:0007669"/>
    <property type="project" value="UniProtKB-KW"/>
</dbReference>
<dbReference type="SUPFAM" id="SSF48230">
    <property type="entry name" value="Chondroitin AC/alginate lyase"/>
    <property type="match status" value="1"/>
</dbReference>
<dbReference type="Gene3D" id="1.50.10.100">
    <property type="entry name" value="Chondroitin AC/alginate lyase"/>
    <property type="match status" value="1"/>
</dbReference>
<protein>
    <recommendedName>
        <fullName evidence="3">Alginate lyase domain-containing protein</fullName>
    </recommendedName>
</protein>
<dbReference type="STRING" id="1235591.CAK95_26875"/>
<dbReference type="AlphaFoldDB" id="A0A1W6ZYU9"/>
<proteinExistence type="predicted"/>
<keyword evidence="5" id="KW-1185">Reference proteome</keyword>
<dbReference type="Pfam" id="PF05426">
    <property type="entry name" value="Alginate_lyase"/>
    <property type="match status" value="1"/>
</dbReference>
<organism evidence="4 5">
    <name type="scientific">Pseudorhodoplanes sinuspersici</name>
    <dbReference type="NCBI Taxonomy" id="1235591"/>
    <lineage>
        <taxon>Bacteria</taxon>
        <taxon>Pseudomonadati</taxon>
        <taxon>Pseudomonadota</taxon>
        <taxon>Alphaproteobacteria</taxon>
        <taxon>Hyphomicrobiales</taxon>
        <taxon>Pseudorhodoplanes</taxon>
    </lineage>
</organism>
<dbReference type="OrthoDB" id="9809261at2"/>
<dbReference type="Proteomes" id="UP000194137">
    <property type="component" value="Chromosome"/>
</dbReference>
<keyword evidence="1" id="KW-0732">Signal</keyword>
<dbReference type="InterPro" id="IPR008929">
    <property type="entry name" value="Chondroitin_lyas"/>
</dbReference>